<name>A0A1H5VVT2_XYLRU</name>
<dbReference type="AlphaFoldDB" id="A0A1H5VVT2"/>
<evidence type="ECO:0000313" key="1">
    <source>
        <dbReference type="EMBL" id="SEF91405.1"/>
    </source>
</evidence>
<accession>A0A1H5VVT2</accession>
<gene>
    <name evidence="1" type="ORF">SAMN05216354_2082</name>
</gene>
<protein>
    <submittedName>
        <fullName evidence="1">Uncharacterized protein</fullName>
    </submittedName>
</protein>
<organism evidence="1 2">
    <name type="scientific">Xylanibacter ruminicola</name>
    <name type="common">Prevotella ruminicola</name>
    <dbReference type="NCBI Taxonomy" id="839"/>
    <lineage>
        <taxon>Bacteria</taxon>
        <taxon>Pseudomonadati</taxon>
        <taxon>Bacteroidota</taxon>
        <taxon>Bacteroidia</taxon>
        <taxon>Bacteroidales</taxon>
        <taxon>Prevotellaceae</taxon>
        <taxon>Xylanibacter</taxon>
    </lineage>
</organism>
<dbReference type="EMBL" id="FNUV01000005">
    <property type="protein sequence ID" value="SEF91405.1"/>
    <property type="molecule type" value="Genomic_DNA"/>
</dbReference>
<reference evidence="1 2" key="1">
    <citation type="submission" date="2016-10" db="EMBL/GenBank/DDBJ databases">
        <authorList>
            <person name="de Groot N.N."/>
        </authorList>
    </citation>
    <scope>NUCLEOTIDE SEQUENCE [LARGE SCALE GENOMIC DNA]</scope>
    <source>
        <strain evidence="1 2">AR32</strain>
    </source>
</reference>
<sequence length="156" mass="18150">MWWLVVIIVVVILGLFCFLIGKDQASVDLKIATYGCNIQVYNLRLGYKDFWIYVDINDDKQQFFGSTIGEVQFKISKMCKQMAQERDGVNFKKYKTDYCRFEVGVEKDGQLLTMEQYVNLTTSAMRSTKNPIVGYHHSDGFEPMWGPSDYPIREKL</sequence>
<dbReference type="Proteomes" id="UP000236735">
    <property type="component" value="Unassembled WGS sequence"/>
</dbReference>
<proteinExistence type="predicted"/>
<dbReference type="RefSeq" id="WP_146063147.1">
    <property type="nucleotide sequence ID" value="NZ_FNUV01000005.1"/>
</dbReference>
<evidence type="ECO:0000313" key="2">
    <source>
        <dbReference type="Proteomes" id="UP000236735"/>
    </source>
</evidence>